<dbReference type="InterPro" id="IPR036047">
    <property type="entry name" value="F-box-like_dom_sf"/>
</dbReference>
<dbReference type="GO" id="GO:0031146">
    <property type="term" value="P:SCF-dependent proteasomal ubiquitin-dependent protein catabolic process"/>
    <property type="evidence" value="ECO:0007669"/>
    <property type="project" value="TreeGrafter"/>
</dbReference>
<gene>
    <name evidence="4" type="ORF">QYM36_005558</name>
</gene>
<reference evidence="4" key="1">
    <citation type="submission" date="2023-07" db="EMBL/GenBank/DDBJ databases">
        <title>Chromosome-level genome assembly of Artemia franciscana.</title>
        <authorList>
            <person name="Jo E."/>
        </authorList>
    </citation>
    <scope>NUCLEOTIDE SEQUENCE</scope>
    <source>
        <tissue evidence="4">Whole body</tissue>
    </source>
</reference>
<accession>A0AA88I4V8</accession>
<dbReference type="Pfam" id="PF25372">
    <property type="entry name" value="DUF7885"/>
    <property type="match status" value="1"/>
</dbReference>
<evidence type="ECO:0000256" key="1">
    <source>
        <dbReference type="ARBA" id="ARBA00022786"/>
    </source>
</evidence>
<evidence type="ECO:0000259" key="2">
    <source>
        <dbReference type="Pfam" id="PF12937"/>
    </source>
</evidence>
<dbReference type="InterPro" id="IPR001810">
    <property type="entry name" value="F-box_dom"/>
</dbReference>
<dbReference type="SMART" id="SM00367">
    <property type="entry name" value="LRR_CC"/>
    <property type="match status" value="4"/>
</dbReference>
<keyword evidence="5" id="KW-1185">Reference proteome</keyword>
<dbReference type="GO" id="GO:0019005">
    <property type="term" value="C:SCF ubiquitin ligase complex"/>
    <property type="evidence" value="ECO:0007669"/>
    <property type="project" value="TreeGrafter"/>
</dbReference>
<evidence type="ECO:0000313" key="5">
    <source>
        <dbReference type="Proteomes" id="UP001187531"/>
    </source>
</evidence>
<dbReference type="Gene3D" id="1.20.1280.50">
    <property type="match status" value="1"/>
</dbReference>
<protein>
    <recommendedName>
        <fullName evidence="6">F-box domain-containing protein</fullName>
    </recommendedName>
</protein>
<dbReference type="InterPro" id="IPR006553">
    <property type="entry name" value="Leu-rich_rpt_Cys-con_subtyp"/>
</dbReference>
<sequence>MEESIETRIIQKERLEGLWSCLPEEVICTFYEYLNFRDVEAASQTCRSWYAAFINNSKIHNNVEFVIHRKHSQALAALSRYPSRCKRITIEDFGLDTTETEWEQVLDCWKLFSDHVNHLRFYKCKITERQIESFLCSCISLVSLTVDCCDCADSDTDSDYDLINLVSVTHLEIKGTKNEYTPYSTDKSLIKLTNFMTNLVHLSLVKCYLDSQMLPRPEYNIVRRIVEPKFATIVSISVDQNCISRDQLVCLLKVPDLRLTSLNLPTETGFVDGAVINAIATHQTEIVHLFINISYISTEHFDLLCRHLEKLVTFHFYGTLSDSCWLESLMYFKELRTLIIQNIDFHDFSNFPEPTILQRLLDKPRDIQLTHLDIDFGLSFHLISKTAVNNVKECLRFVASRLLKLTFLRLSNCPLDENLFRDITTNLINLVVLRVKSCNISGDALTGLKNIEIDASRPPLRHLKRLTQLDLCDNKVTDVSLESAFTFCSLKKLSLRDCFQITDCGLVNLAAQPESFKRSIEELNLSFCYKVTDLGLSKLLPELKRLRVLNLKGCPQVTSKTLETVKRYCPKLRYLCISWDIYMSDKHSLWDTLPLLKLASNFDHDYDY</sequence>
<dbReference type="InterPro" id="IPR032675">
    <property type="entry name" value="LRR_dom_sf"/>
</dbReference>
<dbReference type="InterPro" id="IPR057207">
    <property type="entry name" value="FBXL15_LRR"/>
</dbReference>
<evidence type="ECO:0000313" key="4">
    <source>
        <dbReference type="EMBL" id="KAK2718291.1"/>
    </source>
</evidence>
<comment type="caution">
    <text evidence="4">The sequence shown here is derived from an EMBL/GenBank/DDBJ whole genome shotgun (WGS) entry which is preliminary data.</text>
</comment>
<dbReference type="SUPFAM" id="SSF81383">
    <property type="entry name" value="F-box domain"/>
    <property type="match status" value="1"/>
</dbReference>
<name>A0AA88I4V8_ARTSF</name>
<feature type="domain" description="F-box" evidence="2">
    <location>
        <begin position="19"/>
        <end position="53"/>
    </location>
</feature>
<dbReference type="SUPFAM" id="SSF52047">
    <property type="entry name" value="RNI-like"/>
    <property type="match status" value="1"/>
</dbReference>
<dbReference type="Proteomes" id="UP001187531">
    <property type="component" value="Unassembled WGS sequence"/>
</dbReference>
<feature type="domain" description="F-box/LRR-repeat protein 15-like leucin rich repeat" evidence="3">
    <location>
        <begin position="442"/>
        <end position="565"/>
    </location>
</feature>
<proteinExistence type="predicted"/>
<evidence type="ECO:0008006" key="6">
    <source>
        <dbReference type="Google" id="ProtNLM"/>
    </source>
</evidence>
<evidence type="ECO:0000259" key="3">
    <source>
        <dbReference type="Pfam" id="PF25372"/>
    </source>
</evidence>
<dbReference type="Pfam" id="PF12937">
    <property type="entry name" value="F-box-like"/>
    <property type="match status" value="1"/>
</dbReference>
<dbReference type="EMBL" id="JAVRJZ010000009">
    <property type="protein sequence ID" value="KAK2718291.1"/>
    <property type="molecule type" value="Genomic_DNA"/>
</dbReference>
<dbReference type="AlphaFoldDB" id="A0AA88I4V8"/>
<organism evidence="4 5">
    <name type="scientific">Artemia franciscana</name>
    <name type="common">Brine shrimp</name>
    <name type="synonym">Artemia sanfranciscana</name>
    <dbReference type="NCBI Taxonomy" id="6661"/>
    <lineage>
        <taxon>Eukaryota</taxon>
        <taxon>Metazoa</taxon>
        <taxon>Ecdysozoa</taxon>
        <taxon>Arthropoda</taxon>
        <taxon>Crustacea</taxon>
        <taxon>Branchiopoda</taxon>
        <taxon>Anostraca</taxon>
        <taxon>Artemiidae</taxon>
        <taxon>Artemia</taxon>
    </lineage>
</organism>
<dbReference type="PANTHER" id="PTHR13318">
    <property type="entry name" value="PARTNER OF PAIRED, ISOFORM B-RELATED"/>
    <property type="match status" value="1"/>
</dbReference>
<dbReference type="Gene3D" id="3.80.10.10">
    <property type="entry name" value="Ribonuclease Inhibitor"/>
    <property type="match status" value="3"/>
</dbReference>
<keyword evidence="1" id="KW-0833">Ubl conjugation pathway</keyword>